<gene>
    <name evidence="2" type="ORF">CGGC5_8753</name>
    <name evidence="3" type="ORF">CGGC5_v002655</name>
</gene>
<dbReference type="Proteomes" id="UP000011096">
    <property type="component" value="Unassembled WGS sequence"/>
</dbReference>
<dbReference type="STRING" id="1213859.L2FXI8"/>
<dbReference type="PANTHER" id="PTHR38248">
    <property type="entry name" value="FUNK1 6"/>
    <property type="match status" value="1"/>
</dbReference>
<dbReference type="SUPFAM" id="SSF56112">
    <property type="entry name" value="Protein kinase-like (PK-like)"/>
    <property type="match status" value="1"/>
</dbReference>
<name>L2FXI8_COLFN</name>
<dbReference type="HOGENOM" id="CLU_005513_2_0_1"/>
<reference evidence="3 4" key="3">
    <citation type="submission" date="2020-04" db="EMBL/GenBank/DDBJ databases">
        <title>Genome sequencing and assembly of multiple isolates from the Colletotrichum gloeosporioides species complex.</title>
        <authorList>
            <person name="Gan P."/>
            <person name="Shirasu K."/>
        </authorList>
    </citation>
    <scope>NUCLEOTIDE SEQUENCE [LARGE SCALE GENOMIC DNA]</scope>
    <source>
        <strain evidence="3 4">Nara gc5</strain>
    </source>
</reference>
<evidence type="ECO:0000259" key="1">
    <source>
        <dbReference type="Pfam" id="PF17667"/>
    </source>
</evidence>
<evidence type="ECO:0000313" key="2">
    <source>
        <dbReference type="EMBL" id="ELA31057.1"/>
    </source>
</evidence>
<feature type="domain" description="Fungal-type protein kinase" evidence="1">
    <location>
        <begin position="1"/>
        <end position="69"/>
    </location>
</feature>
<reference evidence="3 4" key="2">
    <citation type="submission" date="2012-08" db="EMBL/GenBank/DDBJ databases">
        <authorList>
            <person name="Gan P.H.P."/>
            <person name="Ikeda K."/>
            <person name="Irieda H."/>
            <person name="Narusaka M."/>
            <person name="O'Connell R.J."/>
            <person name="Narusaka Y."/>
            <person name="Takano Y."/>
            <person name="Kubo Y."/>
            <person name="Shirasu K."/>
        </authorList>
    </citation>
    <scope>NUCLEOTIDE SEQUENCE [LARGE SCALE GENOMIC DNA]</scope>
    <source>
        <strain evidence="3 4">Nara gc5</strain>
    </source>
</reference>
<dbReference type="InParanoid" id="L2FXI8"/>
<evidence type="ECO:0000313" key="3">
    <source>
        <dbReference type="EMBL" id="KAF4492951.1"/>
    </source>
</evidence>
<reference evidence="2" key="1">
    <citation type="submission" date="2012-08" db="EMBL/GenBank/DDBJ databases">
        <title>Genome analysis of Colletotrichum orbiculare and Colletotrichum fructicola.</title>
        <authorList>
            <person name="Gan P.H.P."/>
            <person name="Ikeda K."/>
            <person name="Irieda H."/>
            <person name="Narusaka M."/>
            <person name="O'Connell R.J."/>
            <person name="Narusaka Y."/>
            <person name="Takano Y."/>
            <person name="Kubo Y."/>
            <person name="Shirasu K."/>
        </authorList>
    </citation>
    <scope>NUCLEOTIDE SEQUENCE</scope>
    <source>
        <strain evidence="2">Nara gc5</strain>
    </source>
</reference>
<dbReference type="PANTHER" id="PTHR38248:SF2">
    <property type="entry name" value="FUNK1 11"/>
    <property type="match status" value="1"/>
</dbReference>
<dbReference type="Pfam" id="PF17667">
    <property type="entry name" value="Pkinase_fungal"/>
    <property type="match status" value="1"/>
</dbReference>
<organism evidence="2">
    <name type="scientific">Colletotrichum fructicola (strain Nara gc5)</name>
    <name type="common">Anthracnose fungus</name>
    <name type="synonym">Colletotrichum gloeosporioides (strain Nara gc5)</name>
    <dbReference type="NCBI Taxonomy" id="1213859"/>
    <lineage>
        <taxon>Eukaryota</taxon>
        <taxon>Fungi</taxon>
        <taxon>Dikarya</taxon>
        <taxon>Ascomycota</taxon>
        <taxon>Pezizomycotina</taxon>
        <taxon>Sordariomycetes</taxon>
        <taxon>Hypocreomycetidae</taxon>
        <taxon>Glomerellales</taxon>
        <taxon>Glomerellaceae</taxon>
        <taxon>Colletotrichum</taxon>
        <taxon>Colletotrichum gloeosporioides species complex</taxon>
    </lineage>
</organism>
<dbReference type="InterPro" id="IPR011009">
    <property type="entry name" value="Kinase-like_dom_sf"/>
</dbReference>
<proteinExistence type="predicted"/>
<sequence>MINEDSGNPSWPAFLIDLDLAIREPREGASGAKGKTGTRAFMAIGALLGEQHSFMHDLESFFWVLFWICIHYDANGKDDGPTEFDRWNYESDNTLAELKMGVVADEQYFQQKLTKSSTSHYQPLVPWANKLRKKVFPNGRKWNRSEDGLYASMRKILYDAQKDPEVLASR</sequence>
<dbReference type="AlphaFoldDB" id="L2FXI8"/>
<keyword evidence="2" id="KW-0808">Transferase</keyword>
<accession>L2FXI8</accession>
<dbReference type="EMBL" id="ANPB02000001">
    <property type="protein sequence ID" value="KAF4492951.1"/>
    <property type="molecule type" value="Genomic_DNA"/>
</dbReference>
<dbReference type="Gene3D" id="1.10.510.10">
    <property type="entry name" value="Transferase(Phosphotransferase) domain 1"/>
    <property type="match status" value="1"/>
</dbReference>
<keyword evidence="2" id="KW-0418">Kinase</keyword>
<protein>
    <submittedName>
        <fullName evidence="2">Protein kinase</fullName>
    </submittedName>
</protein>
<keyword evidence="4" id="KW-1185">Reference proteome</keyword>
<dbReference type="GO" id="GO:0016301">
    <property type="term" value="F:kinase activity"/>
    <property type="evidence" value="ECO:0007669"/>
    <property type="project" value="UniProtKB-KW"/>
</dbReference>
<dbReference type="InterPro" id="IPR040976">
    <property type="entry name" value="Pkinase_fungal"/>
</dbReference>
<dbReference type="EMBL" id="KB020770">
    <property type="protein sequence ID" value="ELA31057.1"/>
    <property type="molecule type" value="Genomic_DNA"/>
</dbReference>
<dbReference type="OrthoDB" id="5584477at2759"/>
<evidence type="ECO:0000313" key="4">
    <source>
        <dbReference type="Proteomes" id="UP000011096"/>
    </source>
</evidence>